<dbReference type="SUPFAM" id="SSF57667">
    <property type="entry name" value="beta-beta-alpha zinc fingers"/>
    <property type="match status" value="1"/>
</dbReference>
<accession>A0A9N8PM87</accession>
<keyword evidence="5" id="KW-1185">Reference proteome</keyword>
<evidence type="ECO:0000256" key="2">
    <source>
        <dbReference type="SAM" id="MobiDB-lite"/>
    </source>
</evidence>
<keyword evidence="1" id="KW-0863">Zinc-finger</keyword>
<evidence type="ECO:0000259" key="3">
    <source>
        <dbReference type="PROSITE" id="PS50157"/>
    </source>
</evidence>
<proteinExistence type="predicted"/>
<dbReference type="GO" id="GO:0008270">
    <property type="term" value="F:zinc ion binding"/>
    <property type="evidence" value="ECO:0007669"/>
    <property type="project" value="UniProtKB-KW"/>
</dbReference>
<dbReference type="InterPro" id="IPR013087">
    <property type="entry name" value="Znf_C2H2_type"/>
</dbReference>
<evidence type="ECO:0000313" key="4">
    <source>
        <dbReference type="EMBL" id="CAD0101381.1"/>
    </source>
</evidence>
<dbReference type="PROSITE" id="PS00028">
    <property type="entry name" value="ZINC_FINGER_C2H2_1"/>
    <property type="match status" value="1"/>
</dbReference>
<feature type="domain" description="C2H2-type" evidence="3">
    <location>
        <begin position="326"/>
        <end position="355"/>
    </location>
</feature>
<dbReference type="Gene3D" id="3.30.160.60">
    <property type="entry name" value="Classic Zinc Finger"/>
    <property type="match status" value="1"/>
</dbReference>
<feature type="region of interest" description="Disordered" evidence="2">
    <location>
        <begin position="371"/>
        <end position="394"/>
    </location>
</feature>
<dbReference type="Proteomes" id="UP000714618">
    <property type="component" value="Unassembled WGS sequence"/>
</dbReference>
<feature type="region of interest" description="Disordered" evidence="2">
    <location>
        <begin position="260"/>
        <end position="280"/>
    </location>
</feature>
<dbReference type="PROSITE" id="PS50157">
    <property type="entry name" value="ZINC_FINGER_C2H2_2"/>
    <property type="match status" value="1"/>
</dbReference>
<evidence type="ECO:0000313" key="5">
    <source>
        <dbReference type="Proteomes" id="UP000714618"/>
    </source>
</evidence>
<organism evidence="4 5">
    <name type="scientific">Aureobasidium mustum</name>
    <dbReference type="NCBI Taxonomy" id="2773714"/>
    <lineage>
        <taxon>Eukaryota</taxon>
        <taxon>Fungi</taxon>
        <taxon>Dikarya</taxon>
        <taxon>Ascomycota</taxon>
        <taxon>Pezizomycotina</taxon>
        <taxon>Dothideomycetes</taxon>
        <taxon>Dothideomycetidae</taxon>
        <taxon>Dothideales</taxon>
        <taxon>Saccotheciaceae</taxon>
        <taxon>Aureobasidium</taxon>
    </lineage>
</organism>
<keyword evidence="1" id="KW-0479">Metal-binding</keyword>
<comment type="caution">
    <text evidence="4">The sequence shown here is derived from an EMBL/GenBank/DDBJ whole genome shotgun (WGS) entry which is preliminary data.</text>
</comment>
<dbReference type="AlphaFoldDB" id="A0A9N8PM87"/>
<dbReference type="EMBL" id="CAIJEO010000013">
    <property type="protein sequence ID" value="CAD0101381.1"/>
    <property type="molecule type" value="Genomic_DNA"/>
</dbReference>
<dbReference type="InterPro" id="IPR036236">
    <property type="entry name" value="Znf_C2H2_sf"/>
</dbReference>
<sequence>MDSTASYDMVHRRIANLSIDTNTFHGQSALISPPESANSARRSSYDMSYHQTPLSTYHPNTPVHFSTQDMYNVLPSDKLKMSFHQFPPSPVDFSSQGQQNYATACNSPTWSSSMVFAQKPDVDNSFYQDSSTLLSTEPDWDSSLMSQHPSADYAPDPSTLFTLPSHDSSMSFMTDIDSSHPENLPNFIAPSQAVHHQPPELVDYNMSLSGWGGLQTPVHDSSILHSSSPAEYSPVTPPTVDCSFDASYIKHELSPSSSIYGHTSRSSLGKKGRKMSKADKRRSICKNVPVSNTNTSITLLTDEQSDMFRVLKDEEKKTFSAGRKMYTCKIAHCRQSFARSEHCKRHETSHADDYPYECYICHHRFDPNDPKSQCKVGKKNNGKQNRNDNSRSHHWTHVKAYLVSNDPLVRERLKQLNKKSKGRNYALAPTQMYELVRNRDTPEQQEVVLKFLNGEAGKEFGVHILWEEKGCPVIPCQETLGIEGCGMCRAKQGKGKKE</sequence>
<protein>
    <recommendedName>
        <fullName evidence="3">C2H2-type domain-containing protein</fullName>
    </recommendedName>
</protein>
<gene>
    <name evidence="4" type="ORF">AWRI4233_LOCUS10206</name>
</gene>
<keyword evidence="1" id="KW-0862">Zinc</keyword>
<name>A0A9N8PM87_9PEZI</name>
<dbReference type="OrthoDB" id="10018191at2759"/>
<evidence type="ECO:0000256" key="1">
    <source>
        <dbReference type="PROSITE-ProRule" id="PRU00042"/>
    </source>
</evidence>
<reference evidence="4" key="1">
    <citation type="submission" date="2020-06" db="EMBL/GenBank/DDBJ databases">
        <authorList>
            <person name="Onetto C."/>
        </authorList>
    </citation>
    <scope>NUCLEOTIDE SEQUENCE</scope>
</reference>